<organism evidence="2 3">
    <name type="scientific">Adineta ricciae</name>
    <name type="common">Rotifer</name>
    <dbReference type="NCBI Taxonomy" id="249248"/>
    <lineage>
        <taxon>Eukaryota</taxon>
        <taxon>Metazoa</taxon>
        <taxon>Spiralia</taxon>
        <taxon>Gnathifera</taxon>
        <taxon>Rotifera</taxon>
        <taxon>Eurotatoria</taxon>
        <taxon>Bdelloidea</taxon>
        <taxon>Adinetida</taxon>
        <taxon>Adinetidae</taxon>
        <taxon>Adineta</taxon>
    </lineage>
</organism>
<proteinExistence type="predicted"/>
<keyword evidence="1" id="KW-1133">Transmembrane helix</keyword>
<feature type="transmembrane region" description="Helical" evidence="1">
    <location>
        <begin position="51"/>
        <end position="76"/>
    </location>
</feature>
<dbReference type="OrthoDB" id="9978270at2759"/>
<keyword evidence="1" id="KW-0472">Membrane</keyword>
<dbReference type="EMBL" id="CAJNOJ010000107">
    <property type="protein sequence ID" value="CAF1124747.1"/>
    <property type="molecule type" value="Genomic_DNA"/>
</dbReference>
<protein>
    <submittedName>
        <fullName evidence="2">Uncharacterized protein</fullName>
    </submittedName>
</protein>
<comment type="caution">
    <text evidence="2">The sequence shown here is derived from an EMBL/GenBank/DDBJ whole genome shotgun (WGS) entry which is preliminary data.</text>
</comment>
<evidence type="ECO:0000313" key="2">
    <source>
        <dbReference type="EMBL" id="CAF1124747.1"/>
    </source>
</evidence>
<accession>A0A814QZD8</accession>
<evidence type="ECO:0000256" key="1">
    <source>
        <dbReference type="SAM" id="Phobius"/>
    </source>
</evidence>
<sequence length="79" mass="8471">MATSINMMQPAYTDAAGKPIGNDVHRWFQNGVKPVGVGEKTGPCTTQTTCYIFLGIICFLLLCIIIIVPLVLASVLSKS</sequence>
<reference evidence="2" key="1">
    <citation type="submission" date="2021-02" db="EMBL/GenBank/DDBJ databases">
        <authorList>
            <person name="Nowell W R."/>
        </authorList>
    </citation>
    <scope>NUCLEOTIDE SEQUENCE</scope>
</reference>
<dbReference type="AlphaFoldDB" id="A0A814QZD8"/>
<keyword evidence="1" id="KW-0812">Transmembrane</keyword>
<dbReference type="Proteomes" id="UP000663852">
    <property type="component" value="Unassembled WGS sequence"/>
</dbReference>
<name>A0A814QZD8_ADIRI</name>
<gene>
    <name evidence="2" type="ORF">EDS130_LOCUS21247</name>
</gene>
<evidence type="ECO:0000313" key="3">
    <source>
        <dbReference type="Proteomes" id="UP000663852"/>
    </source>
</evidence>